<dbReference type="Proteomes" id="UP000076321">
    <property type="component" value="Unassembled WGS sequence"/>
</dbReference>
<feature type="domain" description="Chorismate mutase" evidence="1">
    <location>
        <begin position="4"/>
        <end position="91"/>
    </location>
</feature>
<reference evidence="3 5" key="2">
    <citation type="submission" date="2016-11" db="EMBL/GenBank/DDBJ databases">
        <title>Genome sequencing of Amycolatopsis regifaucium.</title>
        <authorList>
            <person name="Mayilraj S."/>
            <person name="Kaur N."/>
        </authorList>
    </citation>
    <scope>NUCLEOTIDE SEQUENCE [LARGE SCALE GENOMIC DNA]</scope>
    <source>
        <strain evidence="3 5">GY080</strain>
    </source>
</reference>
<protein>
    <submittedName>
        <fullName evidence="3">Chorismate mutase</fullName>
    </submittedName>
</protein>
<dbReference type="SUPFAM" id="SSF48600">
    <property type="entry name" value="Chorismate mutase II"/>
    <property type="match status" value="1"/>
</dbReference>
<dbReference type="GO" id="GO:0046417">
    <property type="term" value="P:chorismate metabolic process"/>
    <property type="evidence" value="ECO:0007669"/>
    <property type="project" value="InterPro"/>
</dbReference>
<dbReference type="AlphaFoldDB" id="A0A154M3J6"/>
<dbReference type="EMBL" id="LOBU02000013">
    <property type="protein sequence ID" value="OKA07369.1"/>
    <property type="molecule type" value="Genomic_DNA"/>
</dbReference>
<evidence type="ECO:0000313" key="4">
    <source>
        <dbReference type="Proteomes" id="UP000076321"/>
    </source>
</evidence>
<proteinExistence type="predicted"/>
<dbReference type="InterPro" id="IPR010958">
    <property type="entry name" value="Chorismate_mutase_highGC-bac"/>
</dbReference>
<evidence type="ECO:0000313" key="3">
    <source>
        <dbReference type="EMBL" id="OKA07369.1"/>
    </source>
</evidence>
<dbReference type="InterPro" id="IPR002701">
    <property type="entry name" value="CM_II_prokaryot"/>
</dbReference>
<dbReference type="Pfam" id="PF01817">
    <property type="entry name" value="CM_2"/>
    <property type="match status" value="1"/>
</dbReference>
<dbReference type="NCBIfam" id="TIGR01808">
    <property type="entry name" value="CM_M_hiGC-arch"/>
    <property type="match status" value="1"/>
</dbReference>
<evidence type="ECO:0000313" key="5">
    <source>
        <dbReference type="Proteomes" id="UP000186883"/>
    </source>
</evidence>
<dbReference type="InterPro" id="IPR036979">
    <property type="entry name" value="CM_dom_sf"/>
</dbReference>
<keyword evidence="5" id="KW-1185">Reference proteome</keyword>
<dbReference type="EMBL" id="LQCI01000052">
    <property type="protein sequence ID" value="KZB79185.1"/>
    <property type="molecule type" value="Genomic_DNA"/>
</dbReference>
<gene>
    <name evidence="3" type="ORF">ATP06_0216100</name>
    <name evidence="2" type="ORF">AVL48_16415</name>
</gene>
<comment type="caution">
    <text evidence="2">The sequence shown here is derived from an EMBL/GenBank/DDBJ whole genome shotgun (WGS) entry which is preliminary data.</text>
</comment>
<dbReference type="RefSeq" id="WP_061981047.1">
    <property type="nucleotide sequence ID" value="NZ_FOPQ01000002.1"/>
</dbReference>
<reference evidence="2 4" key="1">
    <citation type="submission" date="2015-12" db="EMBL/GenBank/DDBJ databases">
        <title>Amycolatopsis regifaucium genome sequencing and assembly.</title>
        <authorList>
            <person name="Mayilraj S."/>
        </authorList>
    </citation>
    <scope>NUCLEOTIDE SEQUENCE [LARGE SCALE GENOMIC DNA]</scope>
    <source>
        <strain evidence="2 4">GY080</strain>
    </source>
</reference>
<name>A0A154M3J6_9PSEU</name>
<dbReference type="GO" id="GO:0004106">
    <property type="term" value="F:chorismate mutase activity"/>
    <property type="evidence" value="ECO:0007669"/>
    <property type="project" value="InterPro"/>
</dbReference>
<dbReference type="Proteomes" id="UP000186883">
    <property type="component" value="Unassembled WGS sequence"/>
</dbReference>
<dbReference type="SMART" id="SM00830">
    <property type="entry name" value="CM_2"/>
    <property type="match status" value="1"/>
</dbReference>
<sequence length="91" mass="10147">MPEQQGTLDFRTDRARIDQLDQSIIALLRQRLEISRSIQQRRTETGGARIAEGREEAVIGRYRDALGGTGGALAETLLRLCRGTEPGRTRP</sequence>
<dbReference type="Gene3D" id="1.20.59.10">
    <property type="entry name" value="Chorismate mutase"/>
    <property type="match status" value="1"/>
</dbReference>
<evidence type="ECO:0000259" key="1">
    <source>
        <dbReference type="PROSITE" id="PS51168"/>
    </source>
</evidence>
<dbReference type="PROSITE" id="PS51168">
    <property type="entry name" value="CHORISMATE_MUT_2"/>
    <property type="match status" value="1"/>
</dbReference>
<organism evidence="2 4">
    <name type="scientific">Amycolatopsis regifaucium</name>
    <dbReference type="NCBI Taxonomy" id="546365"/>
    <lineage>
        <taxon>Bacteria</taxon>
        <taxon>Bacillati</taxon>
        <taxon>Actinomycetota</taxon>
        <taxon>Actinomycetes</taxon>
        <taxon>Pseudonocardiales</taxon>
        <taxon>Pseudonocardiaceae</taxon>
        <taxon>Amycolatopsis</taxon>
    </lineage>
</organism>
<accession>A0A154M3J6</accession>
<evidence type="ECO:0000313" key="2">
    <source>
        <dbReference type="EMBL" id="KZB79185.1"/>
    </source>
</evidence>
<dbReference type="NCBIfam" id="NF005894">
    <property type="entry name" value="PRK07857.1"/>
    <property type="match status" value="1"/>
</dbReference>
<dbReference type="InterPro" id="IPR036263">
    <property type="entry name" value="Chorismate_II_sf"/>
</dbReference>